<dbReference type="InterPro" id="IPR036388">
    <property type="entry name" value="WH-like_DNA-bd_sf"/>
</dbReference>
<evidence type="ECO:0000256" key="1">
    <source>
        <dbReference type="ARBA" id="ARBA00009437"/>
    </source>
</evidence>
<dbReference type="FunFam" id="1.10.10.10:FF:000001">
    <property type="entry name" value="LysR family transcriptional regulator"/>
    <property type="match status" value="1"/>
</dbReference>
<comment type="similarity">
    <text evidence="1">Belongs to the LysR transcriptional regulatory family.</text>
</comment>
<gene>
    <name evidence="6" type="primary">gltR_4</name>
    <name evidence="6" type="ORF">SDC9_96084</name>
</gene>
<reference evidence="6" key="1">
    <citation type="submission" date="2019-08" db="EMBL/GenBank/DDBJ databases">
        <authorList>
            <person name="Kucharzyk K."/>
            <person name="Murdoch R.W."/>
            <person name="Higgins S."/>
            <person name="Loffler F."/>
        </authorList>
    </citation>
    <scope>NUCLEOTIDE SEQUENCE</scope>
</reference>
<dbReference type="Pfam" id="PF00126">
    <property type="entry name" value="HTH_1"/>
    <property type="match status" value="1"/>
</dbReference>
<comment type="caution">
    <text evidence="6">The sequence shown here is derived from an EMBL/GenBank/DDBJ whole genome shotgun (WGS) entry which is preliminary data.</text>
</comment>
<keyword evidence="2" id="KW-0805">Transcription regulation</keyword>
<dbReference type="Gene3D" id="1.10.10.10">
    <property type="entry name" value="Winged helix-like DNA-binding domain superfamily/Winged helix DNA-binding domain"/>
    <property type="match status" value="1"/>
</dbReference>
<dbReference type="GO" id="GO:0000976">
    <property type="term" value="F:transcription cis-regulatory region binding"/>
    <property type="evidence" value="ECO:0007669"/>
    <property type="project" value="TreeGrafter"/>
</dbReference>
<evidence type="ECO:0000256" key="4">
    <source>
        <dbReference type="ARBA" id="ARBA00023163"/>
    </source>
</evidence>
<evidence type="ECO:0000256" key="3">
    <source>
        <dbReference type="ARBA" id="ARBA00023125"/>
    </source>
</evidence>
<dbReference type="GO" id="GO:0003700">
    <property type="term" value="F:DNA-binding transcription factor activity"/>
    <property type="evidence" value="ECO:0007669"/>
    <property type="project" value="InterPro"/>
</dbReference>
<dbReference type="SUPFAM" id="SSF53850">
    <property type="entry name" value="Periplasmic binding protein-like II"/>
    <property type="match status" value="1"/>
</dbReference>
<dbReference type="InterPro" id="IPR005119">
    <property type="entry name" value="LysR_subst-bd"/>
</dbReference>
<dbReference type="Gene3D" id="3.40.190.290">
    <property type="match status" value="1"/>
</dbReference>
<protein>
    <submittedName>
        <fullName evidence="6">HTH-type transcriptional regulator GltR</fullName>
    </submittedName>
</protein>
<keyword evidence="4" id="KW-0804">Transcription</keyword>
<dbReference type="PRINTS" id="PR00039">
    <property type="entry name" value="HTHLYSR"/>
</dbReference>
<evidence type="ECO:0000259" key="5">
    <source>
        <dbReference type="PROSITE" id="PS50931"/>
    </source>
</evidence>
<organism evidence="6">
    <name type="scientific">bioreactor metagenome</name>
    <dbReference type="NCBI Taxonomy" id="1076179"/>
    <lineage>
        <taxon>unclassified sequences</taxon>
        <taxon>metagenomes</taxon>
        <taxon>ecological metagenomes</taxon>
    </lineage>
</organism>
<dbReference type="SUPFAM" id="SSF46785">
    <property type="entry name" value="Winged helix' DNA-binding domain"/>
    <property type="match status" value="1"/>
</dbReference>
<evidence type="ECO:0000313" key="6">
    <source>
        <dbReference type="EMBL" id="MPM49355.1"/>
    </source>
</evidence>
<feature type="domain" description="HTH lysR-type" evidence="5">
    <location>
        <begin position="1"/>
        <end position="58"/>
    </location>
</feature>
<dbReference type="PANTHER" id="PTHR30126">
    <property type="entry name" value="HTH-TYPE TRANSCRIPTIONAL REGULATOR"/>
    <property type="match status" value="1"/>
</dbReference>
<keyword evidence="3" id="KW-0238">DNA-binding</keyword>
<dbReference type="PROSITE" id="PS50931">
    <property type="entry name" value="HTH_LYSR"/>
    <property type="match status" value="1"/>
</dbReference>
<name>A0A645A839_9ZZZZ</name>
<dbReference type="Pfam" id="PF03466">
    <property type="entry name" value="LysR_substrate"/>
    <property type="match status" value="1"/>
</dbReference>
<dbReference type="PANTHER" id="PTHR30126:SF39">
    <property type="entry name" value="HTH-TYPE TRANSCRIPTIONAL REGULATOR CYSL"/>
    <property type="match status" value="1"/>
</dbReference>
<sequence>MDVQQLLLFCKTAETLNMTRTGDILGFSQPAVSKQIQQLERDLGGQLFLRKGRQLHLTPFGALILPRAQRIVAQVQELKSEAAQAIDPFRGRLVVVAGSVTMTYLLPKVLAEYRKQYPQAQLTVYSGKTTETVRMVEDGSAHIGLVSSEVIHPRLTVEPLFFDAMAIVSSPELNPHTLIDLAQGPWLIFARGTGFRTYIDQFFAEHSFIPDNVMEMDSIEALREMAAAGLGYTLLPVRAVSQSMEQGKLHIIKQEGLEPEARCNSLIYRKENSFYLKEEFLLLARKILKNQ</sequence>
<dbReference type="AlphaFoldDB" id="A0A645A839"/>
<proteinExistence type="inferred from homology"/>
<dbReference type="InterPro" id="IPR000847">
    <property type="entry name" value="LysR_HTH_N"/>
</dbReference>
<dbReference type="EMBL" id="VSSQ01012491">
    <property type="protein sequence ID" value="MPM49355.1"/>
    <property type="molecule type" value="Genomic_DNA"/>
</dbReference>
<evidence type="ECO:0000256" key="2">
    <source>
        <dbReference type="ARBA" id="ARBA00023015"/>
    </source>
</evidence>
<accession>A0A645A839</accession>
<dbReference type="InterPro" id="IPR036390">
    <property type="entry name" value="WH_DNA-bd_sf"/>
</dbReference>